<dbReference type="EMBL" id="JACOPF010000005">
    <property type="protein sequence ID" value="MBC5690451.1"/>
    <property type="molecule type" value="Genomic_DNA"/>
</dbReference>
<name>A0A923RRD1_9FIRM</name>
<dbReference type="PROSITE" id="PS51257">
    <property type="entry name" value="PROKAR_LIPOPROTEIN"/>
    <property type="match status" value="1"/>
</dbReference>
<accession>A0A923RRD1</accession>
<dbReference type="PANTHER" id="PTHR30024:SF47">
    <property type="entry name" value="TAURINE-BINDING PERIPLASMIC PROTEIN"/>
    <property type="match status" value="1"/>
</dbReference>
<dbReference type="Proteomes" id="UP000652477">
    <property type="component" value="Unassembled WGS sequence"/>
</dbReference>
<gene>
    <name evidence="5" type="ORF">H8S37_16180</name>
</gene>
<reference evidence="5" key="1">
    <citation type="submission" date="2020-08" db="EMBL/GenBank/DDBJ databases">
        <title>Genome public.</title>
        <authorList>
            <person name="Liu C."/>
            <person name="Sun Q."/>
        </authorList>
    </citation>
    <scope>NUCLEOTIDE SEQUENCE</scope>
    <source>
        <strain evidence="5">NSJ-55</strain>
    </source>
</reference>
<comment type="caution">
    <text evidence="5">The sequence shown here is derived from an EMBL/GenBank/DDBJ whole genome shotgun (WGS) entry which is preliminary data.</text>
</comment>
<dbReference type="Pfam" id="PF13379">
    <property type="entry name" value="NMT1_2"/>
    <property type="match status" value="1"/>
</dbReference>
<evidence type="ECO:0000313" key="6">
    <source>
        <dbReference type="Proteomes" id="UP000652477"/>
    </source>
</evidence>
<evidence type="ECO:0000313" key="5">
    <source>
        <dbReference type="EMBL" id="MBC5690451.1"/>
    </source>
</evidence>
<evidence type="ECO:0000256" key="2">
    <source>
        <dbReference type="ARBA" id="ARBA00010742"/>
    </source>
</evidence>
<dbReference type="AlphaFoldDB" id="A0A923RRD1"/>
<evidence type="ECO:0000256" key="4">
    <source>
        <dbReference type="SAM" id="SignalP"/>
    </source>
</evidence>
<feature type="signal peptide" evidence="4">
    <location>
        <begin position="1"/>
        <end position="21"/>
    </location>
</feature>
<evidence type="ECO:0000256" key="1">
    <source>
        <dbReference type="ARBA" id="ARBA00004418"/>
    </source>
</evidence>
<organism evidence="5 6">
    <name type="scientific">Mediterraneibacter hominis</name>
    <dbReference type="NCBI Taxonomy" id="2763054"/>
    <lineage>
        <taxon>Bacteria</taxon>
        <taxon>Bacillati</taxon>
        <taxon>Bacillota</taxon>
        <taxon>Clostridia</taxon>
        <taxon>Lachnospirales</taxon>
        <taxon>Lachnospiraceae</taxon>
        <taxon>Mediterraneibacter</taxon>
    </lineage>
</organism>
<proteinExistence type="inferred from homology"/>
<comment type="subcellular location">
    <subcellularLocation>
        <location evidence="1">Periplasm</location>
    </subcellularLocation>
</comment>
<evidence type="ECO:0000256" key="3">
    <source>
        <dbReference type="ARBA" id="ARBA00022729"/>
    </source>
</evidence>
<dbReference type="SUPFAM" id="SSF53850">
    <property type="entry name" value="Periplasmic binding protein-like II"/>
    <property type="match status" value="1"/>
</dbReference>
<sequence length="355" mass="38881">MKKIAALLTVCILIIGLSACGSNGNTNSLSKETESKGEMPLVRVAVLDQQTGLAAWYAHEMGWDKEKGFEMELQTYSSGAPANEALGAGIWDVGFVGAAAVNSIKAYGAYQIGEYFTSAGDINLIVREGSEIMENKGVNEEYPEIYGDADSVKGSKIILPVGSGHHICVSQWLKALGLEDTDVQIVNMEFAQGYQAFISGEGDIFACSYPYTDLLLEDGYQKACTMTDIKTPYYDNIVVSKDFYSEENREILVSIIEIILKAGNHFAEDEDDYVAQCTEYLSLNGKDTSDAEAMRASTLKSVFLTSEEAKTHEVGSSLRVIAEFQVEQGSITKDDYKVVEEHIVQDIMDSALEKF</sequence>
<dbReference type="RefSeq" id="WP_186877101.1">
    <property type="nucleotide sequence ID" value="NZ_JACOPF010000005.1"/>
</dbReference>
<protein>
    <submittedName>
        <fullName evidence="5">ABC transporter substrate-binding protein</fullName>
    </submittedName>
</protein>
<dbReference type="GO" id="GO:0042597">
    <property type="term" value="C:periplasmic space"/>
    <property type="evidence" value="ECO:0007669"/>
    <property type="project" value="UniProtKB-SubCell"/>
</dbReference>
<feature type="chain" id="PRO_5038668082" evidence="4">
    <location>
        <begin position="22"/>
        <end position="355"/>
    </location>
</feature>
<comment type="similarity">
    <text evidence="2">Belongs to the bacterial solute-binding protein SsuA/TauA family.</text>
</comment>
<dbReference type="PANTHER" id="PTHR30024">
    <property type="entry name" value="ALIPHATIC SULFONATES-BINDING PROTEIN-RELATED"/>
    <property type="match status" value="1"/>
</dbReference>
<dbReference type="Gene3D" id="3.40.190.10">
    <property type="entry name" value="Periplasmic binding protein-like II"/>
    <property type="match status" value="2"/>
</dbReference>
<keyword evidence="6" id="KW-1185">Reference proteome</keyword>
<keyword evidence="3 4" id="KW-0732">Signal</keyword>